<keyword evidence="8" id="KW-1185">Reference proteome</keyword>
<accession>F0Y294</accession>
<dbReference type="OrthoDB" id="1902587at2759"/>
<dbReference type="InterPro" id="IPR050689">
    <property type="entry name" value="FKBP-type_PPIase"/>
</dbReference>
<evidence type="ECO:0000313" key="8">
    <source>
        <dbReference type="Proteomes" id="UP000002729"/>
    </source>
</evidence>
<dbReference type="RefSeq" id="XP_009034180.1">
    <property type="nucleotide sequence ID" value="XM_009035932.1"/>
</dbReference>
<reference evidence="7 8" key="1">
    <citation type="journal article" date="2011" name="Proc. Natl. Acad. Sci. U.S.A.">
        <title>Niche of harmful alga Aureococcus anophagefferens revealed through ecogenomics.</title>
        <authorList>
            <person name="Gobler C.J."/>
            <person name="Berry D.L."/>
            <person name="Dyhrman S.T."/>
            <person name="Wilhelm S.W."/>
            <person name="Salamov A."/>
            <person name="Lobanov A.V."/>
            <person name="Zhang Y."/>
            <person name="Collier J.L."/>
            <person name="Wurch L.L."/>
            <person name="Kustka A.B."/>
            <person name="Dill B.D."/>
            <person name="Shah M."/>
            <person name="VerBerkmoes N.C."/>
            <person name="Kuo A."/>
            <person name="Terry A."/>
            <person name="Pangilinan J."/>
            <person name="Lindquist E.A."/>
            <person name="Lucas S."/>
            <person name="Paulsen I.T."/>
            <person name="Hattenrath-Lehmann T.K."/>
            <person name="Talmage S.C."/>
            <person name="Walker E.A."/>
            <person name="Koch F."/>
            <person name="Burson A.M."/>
            <person name="Marcoval M.A."/>
            <person name="Tang Y.Z."/>
            <person name="Lecleir G.R."/>
            <person name="Coyne K.J."/>
            <person name="Berg G.M."/>
            <person name="Bertrand E.M."/>
            <person name="Saito M.A."/>
            <person name="Gladyshev V.N."/>
            <person name="Grigoriev I.V."/>
        </authorList>
    </citation>
    <scope>NUCLEOTIDE SEQUENCE [LARGE SCALE GENOMIC DNA]</scope>
    <source>
        <strain evidence="8">CCMP 1984</strain>
    </source>
</reference>
<name>F0Y294_AURAN</name>
<dbReference type="InterPro" id="IPR046357">
    <property type="entry name" value="PPIase_dom_sf"/>
</dbReference>
<dbReference type="InterPro" id="IPR001179">
    <property type="entry name" value="PPIase_FKBP_dom"/>
</dbReference>
<dbReference type="InParanoid" id="F0Y294"/>
<comment type="catalytic activity">
    <reaction evidence="1 5">
        <text>[protein]-peptidylproline (omega=180) = [protein]-peptidylproline (omega=0)</text>
        <dbReference type="Rhea" id="RHEA:16237"/>
        <dbReference type="Rhea" id="RHEA-COMP:10747"/>
        <dbReference type="Rhea" id="RHEA-COMP:10748"/>
        <dbReference type="ChEBI" id="CHEBI:83833"/>
        <dbReference type="ChEBI" id="CHEBI:83834"/>
        <dbReference type="EC" id="5.2.1.8"/>
    </reaction>
</comment>
<dbReference type="PANTHER" id="PTHR10516">
    <property type="entry name" value="PEPTIDYL-PROLYL CIS-TRANS ISOMERASE"/>
    <property type="match status" value="1"/>
</dbReference>
<feature type="domain" description="PPIase FKBP-type" evidence="6">
    <location>
        <begin position="20"/>
        <end position="108"/>
    </location>
</feature>
<dbReference type="PANTHER" id="PTHR10516:SF443">
    <property type="entry name" value="FK506-BINDING PROTEIN 59-RELATED"/>
    <property type="match status" value="1"/>
</dbReference>
<dbReference type="EMBL" id="GL833123">
    <property type="protein sequence ID" value="EGB10662.1"/>
    <property type="molecule type" value="Genomic_DNA"/>
</dbReference>
<proteinExistence type="predicted"/>
<evidence type="ECO:0000256" key="3">
    <source>
        <dbReference type="ARBA" id="ARBA00023110"/>
    </source>
</evidence>
<dbReference type="eggNOG" id="KOG0543">
    <property type="taxonomic scope" value="Eukaryota"/>
</dbReference>
<dbReference type="Gene3D" id="3.10.50.40">
    <property type="match status" value="1"/>
</dbReference>
<dbReference type="SUPFAM" id="SSF54534">
    <property type="entry name" value="FKBP-like"/>
    <property type="match status" value="1"/>
</dbReference>
<dbReference type="AlphaFoldDB" id="F0Y294"/>
<organism evidence="8">
    <name type="scientific">Aureococcus anophagefferens</name>
    <name type="common">Harmful bloom alga</name>
    <dbReference type="NCBI Taxonomy" id="44056"/>
    <lineage>
        <taxon>Eukaryota</taxon>
        <taxon>Sar</taxon>
        <taxon>Stramenopiles</taxon>
        <taxon>Ochrophyta</taxon>
        <taxon>Pelagophyceae</taxon>
        <taxon>Pelagomonadales</taxon>
        <taxon>Pelagomonadaceae</taxon>
        <taxon>Aureococcus</taxon>
    </lineage>
</organism>
<dbReference type="KEGG" id="aaf:AURANDRAFT_8975"/>
<dbReference type="OMA" id="GTHYEGR"/>
<dbReference type="Proteomes" id="UP000002729">
    <property type="component" value="Unassembled WGS sequence"/>
</dbReference>
<evidence type="ECO:0000256" key="4">
    <source>
        <dbReference type="ARBA" id="ARBA00023235"/>
    </source>
</evidence>
<protein>
    <recommendedName>
        <fullName evidence="2 5">peptidylprolyl isomerase</fullName>
        <ecNumber evidence="2 5">5.2.1.8</ecNumber>
    </recommendedName>
</protein>
<dbReference type="PROSITE" id="PS50059">
    <property type="entry name" value="FKBP_PPIASE"/>
    <property type="match status" value="1"/>
</dbReference>
<keyword evidence="3 5" id="KW-0697">Rotamase</keyword>
<sequence>GFYYKILEKGDKAGESPDLYTTTGTHYEGRLTEDYPNGPTFDSSYKRGEIAEFKPAQVISCWKYALQDMRPGDVWELVCPPETAYGKKGSPSGAIDGGATLVFTVELV</sequence>
<dbReference type="Pfam" id="PF00254">
    <property type="entry name" value="FKBP_C"/>
    <property type="match status" value="1"/>
</dbReference>
<feature type="non-terminal residue" evidence="7">
    <location>
        <position position="108"/>
    </location>
</feature>
<evidence type="ECO:0000256" key="1">
    <source>
        <dbReference type="ARBA" id="ARBA00000971"/>
    </source>
</evidence>
<gene>
    <name evidence="7" type="ORF">AURANDRAFT_8975</name>
</gene>
<dbReference type="GeneID" id="20229323"/>
<feature type="non-terminal residue" evidence="7">
    <location>
        <position position="1"/>
    </location>
</feature>
<dbReference type="EC" id="5.2.1.8" evidence="2 5"/>
<dbReference type="GO" id="GO:0003755">
    <property type="term" value="F:peptidyl-prolyl cis-trans isomerase activity"/>
    <property type="evidence" value="ECO:0007669"/>
    <property type="project" value="UniProtKB-KW"/>
</dbReference>
<dbReference type="GO" id="GO:0005737">
    <property type="term" value="C:cytoplasm"/>
    <property type="evidence" value="ECO:0007669"/>
    <property type="project" value="TreeGrafter"/>
</dbReference>
<evidence type="ECO:0000313" key="7">
    <source>
        <dbReference type="EMBL" id="EGB10662.1"/>
    </source>
</evidence>
<evidence type="ECO:0000256" key="2">
    <source>
        <dbReference type="ARBA" id="ARBA00013194"/>
    </source>
</evidence>
<evidence type="ECO:0000259" key="6">
    <source>
        <dbReference type="PROSITE" id="PS50059"/>
    </source>
</evidence>
<evidence type="ECO:0000256" key="5">
    <source>
        <dbReference type="PROSITE-ProRule" id="PRU00277"/>
    </source>
</evidence>
<keyword evidence="4 5" id="KW-0413">Isomerase</keyword>